<protein>
    <submittedName>
        <fullName evidence="1">Uncharacterized protein</fullName>
    </submittedName>
</protein>
<comment type="caution">
    <text evidence="1">The sequence shown here is derived from an EMBL/GenBank/DDBJ whole genome shotgun (WGS) entry which is preliminary data.</text>
</comment>
<evidence type="ECO:0000313" key="1">
    <source>
        <dbReference type="EMBL" id="KAK9676565.1"/>
    </source>
</evidence>
<evidence type="ECO:0000313" key="2">
    <source>
        <dbReference type="Proteomes" id="UP001443914"/>
    </source>
</evidence>
<proteinExistence type="predicted"/>
<name>A0AAW1HJH9_SAPOF</name>
<sequence>MFVNGAIGFVLGSKDPLTPDNVLGVGGGHKIPGGVGLEGGELSFHSSSPYGIDKRLFNGFGFRVMELGVDVKCINRFEDVVGSTSGMSGGGGGGGGVVAVRGKKLVAGPGKARVGSGGGRRE</sequence>
<reference evidence="1" key="1">
    <citation type="submission" date="2024-03" db="EMBL/GenBank/DDBJ databases">
        <title>WGS assembly of Saponaria officinalis var. Norfolk2.</title>
        <authorList>
            <person name="Jenkins J."/>
            <person name="Shu S."/>
            <person name="Grimwood J."/>
            <person name="Barry K."/>
            <person name="Goodstein D."/>
            <person name="Schmutz J."/>
            <person name="Leebens-Mack J."/>
            <person name="Osbourn A."/>
        </authorList>
    </citation>
    <scope>NUCLEOTIDE SEQUENCE [LARGE SCALE GENOMIC DNA]</scope>
    <source>
        <strain evidence="1">JIC</strain>
    </source>
</reference>
<dbReference type="AlphaFoldDB" id="A0AAW1HJH9"/>
<keyword evidence="2" id="KW-1185">Reference proteome</keyword>
<dbReference type="EMBL" id="JBDFQZ010000011">
    <property type="protein sequence ID" value="KAK9676565.1"/>
    <property type="molecule type" value="Genomic_DNA"/>
</dbReference>
<organism evidence="1 2">
    <name type="scientific">Saponaria officinalis</name>
    <name type="common">Common soapwort</name>
    <name type="synonym">Lychnis saponaria</name>
    <dbReference type="NCBI Taxonomy" id="3572"/>
    <lineage>
        <taxon>Eukaryota</taxon>
        <taxon>Viridiplantae</taxon>
        <taxon>Streptophyta</taxon>
        <taxon>Embryophyta</taxon>
        <taxon>Tracheophyta</taxon>
        <taxon>Spermatophyta</taxon>
        <taxon>Magnoliopsida</taxon>
        <taxon>eudicotyledons</taxon>
        <taxon>Gunneridae</taxon>
        <taxon>Pentapetalae</taxon>
        <taxon>Caryophyllales</taxon>
        <taxon>Caryophyllaceae</taxon>
        <taxon>Caryophylleae</taxon>
        <taxon>Saponaria</taxon>
    </lineage>
</organism>
<dbReference type="Proteomes" id="UP001443914">
    <property type="component" value="Unassembled WGS sequence"/>
</dbReference>
<gene>
    <name evidence="1" type="ORF">RND81_11G085500</name>
</gene>
<accession>A0AAW1HJH9</accession>